<protein>
    <submittedName>
        <fullName evidence="1">Uncharacterized protein</fullName>
    </submittedName>
</protein>
<dbReference type="Proteomes" id="UP000237438">
    <property type="component" value="Unassembled WGS sequence"/>
</dbReference>
<comment type="caution">
    <text evidence="1">The sequence shown here is derived from an EMBL/GenBank/DDBJ whole genome shotgun (WGS) entry which is preliminary data.</text>
</comment>
<proteinExistence type="predicted"/>
<gene>
    <name evidence="1" type="ORF">EPUL_006526</name>
</gene>
<reference evidence="1 2" key="1">
    <citation type="submission" date="2017-10" db="EMBL/GenBank/DDBJ databases">
        <title>Development of genomic resources for the powdery mildew, Erysiphe pulchra.</title>
        <authorList>
            <person name="Wadl P.A."/>
            <person name="Mack B.M."/>
            <person name="Moore G."/>
            <person name="Beltz S.B."/>
        </authorList>
    </citation>
    <scope>NUCLEOTIDE SEQUENCE [LARGE SCALE GENOMIC DNA]</scope>
    <source>
        <strain evidence="1">Cflorida</strain>
    </source>
</reference>
<dbReference type="AlphaFoldDB" id="A0A2S4PK83"/>
<organism evidence="1 2">
    <name type="scientific">Erysiphe pulchra</name>
    <dbReference type="NCBI Taxonomy" id="225359"/>
    <lineage>
        <taxon>Eukaryota</taxon>
        <taxon>Fungi</taxon>
        <taxon>Dikarya</taxon>
        <taxon>Ascomycota</taxon>
        <taxon>Pezizomycotina</taxon>
        <taxon>Leotiomycetes</taxon>
        <taxon>Erysiphales</taxon>
        <taxon>Erysiphaceae</taxon>
        <taxon>Erysiphe</taxon>
    </lineage>
</organism>
<name>A0A2S4PK83_9PEZI</name>
<accession>A0A2S4PK83</accession>
<evidence type="ECO:0000313" key="1">
    <source>
        <dbReference type="EMBL" id="POS82446.1"/>
    </source>
</evidence>
<feature type="non-terminal residue" evidence="1">
    <location>
        <position position="65"/>
    </location>
</feature>
<sequence>MRRTNYIEAISQNSKNHEFAVLQFIADREHRWDEVRNKSSWVKQVYKERHDLVIRKELSFENGSL</sequence>
<evidence type="ECO:0000313" key="2">
    <source>
        <dbReference type="Proteomes" id="UP000237438"/>
    </source>
</evidence>
<dbReference type="EMBL" id="PEDP01002821">
    <property type="protein sequence ID" value="POS82446.1"/>
    <property type="molecule type" value="Genomic_DNA"/>
</dbReference>
<keyword evidence="2" id="KW-1185">Reference proteome</keyword>
<dbReference type="OrthoDB" id="10503819at2759"/>